<dbReference type="AlphaFoldDB" id="D1PV26"/>
<feature type="transmembrane region" description="Helical" evidence="9">
    <location>
        <begin position="68"/>
        <end position="86"/>
    </location>
</feature>
<evidence type="ECO:0000313" key="11">
    <source>
        <dbReference type="EMBL" id="EFA44746.1"/>
    </source>
</evidence>
<keyword evidence="7 9" id="KW-1133">Transmembrane helix</keyword>
<feature type="transmembrane region" description="Helical" evidence="9">
    <location>
        <begin position="173"/>
        <end position="198"/>
    </location>
</feature>
<dbReference type="EC" id="3.4.23.36" evidence="9"/>
<feature type="active site" evidence="9">
    <location>
        <position position="150"/>
    </location>
</feature>
<dbReference type="NCBIfam" id="NF011369">
    <property type="entry name" value="PRK14788.1"/>
    <property type="match status" value="1"/>
</dbReference>
<proteinExistence type="inferred from homology"/>
<dbReference type="GO" id="GO:0005886">
    <property type="term" value="C:plasma membrane"/>
    <property type="evidence" value="ECO:0007669"/>
    <property type="project" value="UniProtKB-SubCell"/>
</dbReference>
<comment type="similarity">
    <text evidence="1 9 10">Belongs to the peptidase A8 family.</text>
</comment>
<sequence length="225" mass="25994">MKRVREFMTDGRMAWLLIIAVLVIDQLIKIEVKTTMTLGQSYRVLDWFYIYFIENNGMAYGMTFINKLFLSILRIVAISVIGWYIWRVVKRKGRTRYVFFLSLIVAGAAGNIFDSMFYGLIFSASTPYYVSYFVPFGTGYSSFLMGKVVDMFYFPIIQTTWPDWVPVWGGNEFIFFSPIFNFADACITVGVVCLLLFCRKDFEHSDSKKQTLSSSDETESQVENG</sequence>
<evidence type="ECO:0000256" key="2">
    <source>
        <dbReference type="ARBA" id="ARBA00022475"/>
    </source>
</evidence>
<keyword evidence="8 9" id="KW-0472">Membrane</keyword>
<keyword evidence="2 9" id="KW-1003">Cell membrane</keyword>
<keyword evidence="4 9" id="KW-0812">Transmembrane</keyword>
<keyword evidence="12" id="KW-1185">Reference proteome</keyword>
<comment type="function">
    <text evidence="9">This protein specifically catalyzes the removal of signal peptides from prolipoproteins.</text>
</comment>
<dbReference type="PRINTS" id="PR00781">
    <property type="entry name" value="LIPOSIGPTASE"/>
</dbReference>
<comment type="subcellular location">
    <subcellularLocation>
        <location evidence="9">Cell membrane</location>
        <topology evidence="9">Multi-pass membrane protein</topology>
    </subcellularLocation>
</comment>
<feature type="transmembrane region" description="Helical" evidence="9">
    <location>
        <begin position="98"/>
        <end position="121"/>
    </location>
</feature>
<dbReference type="EMBL" id="ACKS01000034">
    <property type="protein sequence ID" value="EFA44746.1"/>
    <property type="molecule type" value="Genomic_DNA"/>
</dbReference>
<dbReference type="RefSeq" id="WP_007172925.1">
    <property type="nucleotide sequence ID" value="NZ_GG704780.1"/>
</dbReference>
<evidence type="ECO:0000313" key="12">
    <source>
        <dbReference type="Proteomes" id="UP000003160"/>
    </source>
</evidence>
<dbReference type="Pfam" id="PF01252">
    <property type="entry name" value="Peptidase_A8"/>
    <property type="match status" value="1"/>
</dbReference>
<organism evidence="11 12">
    <name type="scientific">Hallella bergensis DSM 17361</name>
    <dbReference type="NCBI Taxonomy" id="585502"/>
    <lineage>
        <taxon>Bacteria</taxon>
        <taxon>Pseudomonadati</taxon>
        <taxon>Bacteroidota</taxon>
        <taxon>Bacteroidia</taxon>
        <taxon>Bacteroidales</taxon>
        <taxon>Prevotellaceae</taxon>
        <taxon>Hallella</taxon>
    </lineage>
</organism>
<reference evidence="11 12" key="1">
    <citation type="submission" date="2009-10" db="EMBL/GenBank/DDBJ databases">
        <authorList>
            <person name="Qin X."/>
            <person name="Bachman B."/>
            <person name="Battles P."/>
            <person name="Bell A."/>
            <person name="Bess C."/>
            <person name="Bickham C."/>
            <person name="Chaboub L."/>
            <person name="Chen D."/>
            <person name="Coyle M."/>
            <person name="Deiros D.R."/>
            <person name="Dinh H."/>
            <person name="Forbes L."/>
            <person name="Fowler G."/>
            <person name="Francisco L."/>
            <person name="Fu Q."/>
            <person name="Gubbala S."/>
            <person name="Hale W."/>
            <person name="Han Y."/>
            <person name="Hemphill L."/>
            <person name="Highlander S.K."/>
            <person name="Hirani K."/>
            <person name="Hogues M."/>
            <person name="Jackson L."/>
            <person name="Jakkamsetti A."/>
            <person name="Javaid M."/>
            <person name="Jiang H."/>
            <person name="Korchina V."/>
            <person name="Kovar C."/>
            <person name="Lara F."/>
            <person name="Lee S."/>
            <person name="Mata R."/>
            <person name="Mathew T."/>
            <person name="Moen C."/>
            <person name="Morales K."/>
            <person name="Munidasa M."/>
            <person name="Nazareth L."/>
            <person name="Ngo R."/>
            <person name="Nguyen L."/>
            <person name="Okwuonu G."/>
            <person name="Ongeri F."/>
            <person name="Patil S."/>
            <person name="Petrosino J."/>
            <person name="Pham C."/>
            <person name="Pham P."/>
            <person name="Pu L.-L."/>
            <person name="Puazo M."/>
            <person name="Raj R."/>
            <person name="Reid J."/>
            <person name="Rouhana J."/>
            <person name="Saada N."/>
            <person name="Shang Y."/>
            <person name="Simmons D."/>
            <person name="Thornton R."/>
            <person name="Warren J."/>
            <person name="Weissenberger G."/>
            <person name="Zhang J."/>
            <person name="Zhang L."/>
            <person name="Zhou C."/>
            <person name="Zhu D."/>
            <person name="Muzny D."/>
            <person name="Worley K."/>
            <person name="Gibbs R."/>
        </authorList>
    </citation>
    <scope>NUCLEOTIDE SEQUENCE [LARGE SCALE GENOMIC DNA]</scope>
    <source>
        <strain evidence="11 12">DSM 17361</strain>
    </source>
</reference>
<evidence type="ECO:0000256" key="7">
    <source>
        <dbReference type="ARBA" id="ARBA00022989"/>
    </source>
</evidence>
<evidence type="ECO:0000256" key="8">
    <source>
        <dbReference type="ARBA" id="ARBA00023136"/>
    </source>
</evidence>
<evidence type="ECO:0000256" key="9">
    <source>
        <dbReference type="HAMAP-Rule" id="MF_00161"/>
    </source>
</evidence>
<protein>
    <recommendedName>
        <fullName evidence="9">Lipoprotein signal peptidase</fullName>
        <ecNumber evidence="9">3.4.23.36</ecNumber>
    </recommendedName>
    <alternativeName>
        <fullName evidence="9">Prolipoprotein signal peptidase</fullName>
    </alternativeName>
    <alternativeName>
        <fullName evidence="9">Signal peptidase II</fullName>
        <shortName evidence="9">SPase II</shortName>
    </alternativeName>
</protein>
<comment type="caution">
    <text evidence="9">Lacks conserved residue(s) required for the propagation of feature annotation.</text>
</comment>
<dbReference type="InterPro" id="IPR001872">
    <property type="entry name" value="Peptidase_A8"/>
</dbReference>
<feature type="active site" evidence="9">
    <location>
        <position position="184"/>
    </location>
</feature>
<comment type="catalytic activity">
    <reaction evidence="9">
        <text>Release of signal peptides from bacterial membrane prolipoproteins. Hydrolyzes -Xaa-Yaa-Zaa-|-(S,diacylglyceryl)Cys-, in which Xaa is hydrophobic (preferably Leu), and Yaa (Ala or Ser) and Zaa (Gly or Ala) have small, neutral side chains.</text>
        <dbReference type="EC" id="3.4.23.36"/>
    </reaction>
</comment>
<comment type="caution">
    <text evidence="11">The sequence shown here is derived from an EMBL/GenBank/DDBJ whole genome shotgun (WGS) entry which is preliminary data.</text>
</comment>
<dbReference type="HAMAP" id="MF_00161">
    <property type="entry name" value="LspA"/>
    <property type="match status" value="1"/>
</dbReference>
<evidence type="ECO:0000256" key="10">
    <source>
        <dbReference type="RuleBase" id="RU004181"/>
    </source>
</evidence>
<name>D1PV26_9BACT</name>
<evidence type="ECO:0000256" key="5">
    <source>
        <dbReference type="ARBA" id="ARBA00022750"/>
    </source>
</evidence>
<dbReference type="PANTHER" id="PTHR33695:SF1">
    <property type="entry name" value="LIPOPROTEIN SIGNAL PEPTIDASE"/>
    <property type="match status" value="1"/>
</dbReference>
<dbReference type="GO" id="GO:0004190">
    <property type="term" value="F:aspartic-type endopeptidase activity"/>
    <property type="evidence" value="ECO:0007669"/>
    <property type="project" value="UniProtKB-UniRule"/>
</dbReference>
<dbReference type="Proteomes" id="UP000003160">
    <property type="component" value="Unassembled WGS sequence"/>
</dbReference>
<gene>
    <name evidence="9 11" type="primary">lspA</name>
    <name evidence="11" type="ORF">HMPREF0645_0811</name>
</gene>
<dbReference type="eggNOG" id="COG0597">
    <property type="taxonomic scope" value="Bacteria"/>
</dbReference>
<accession>D1PV26</accession>
<dbReference type="PANTHER" id="PTHR33695">
    <property type="entry name" value="LIPOPROTEIN SIGNAL PEPTIDASE"/>
    <property type="match status" value="1"/>
</dbReference>
<dbReference type="UniPathway" id="UPA00665"/>
<dbReference type="GO" id="GO:0006508">
    <property type="term" value="P:proteolysis"/>
    <property type="evidence" value="ECO:0007669"/>
    <property type="project" value="UniProtKB-KW"/>
</dbReference>
<keyword evidence="6 9" id="KW-0378">Hydrolase</keyword>
<evidence type="ECO:0000256" key="1">
    <source>
        <dbReference type="ARBA" id="ARBA00006139"/>
    </source>
</evidence>
<comment type="pathway">
    <text evidence="9">Protein modification; lipoprotein biosynthesis (signal peptide cleavage).</text>
</comment>
<keyword evidence="3 9" id="KW-0645">Protease</keyword>
<evidence type="ECO:0000256" key="3">
    <source>
        <dbReference type="ARBA" id="ARBA00022670"/>
    </source>
</evidence>
<keyword evidence="5 9" id="KW-0064">Aspartyl protease</keyword>
<dbReference type="OrthoDB" id="9810259at2"/>
<evidence type="ECO:0000256" key="6">
    <source>
        <dbReference type="ARBA" id="ARBA00022801"/>
    </source>
</evidence>
<dbReference type="HOGENOM" id="CLU_083252_0_1_10"/>
<evidence type="ECO:0000256" key="4">
    <source>
        <dbReference type="ARBA" id="ARBA00022692"/>
    </source>
</evidence>